<protein>
    <submittedName>
        <fullName evidence="1">Uncharacterized protein</fullName>
    </submittedName>
</protein>
<dbReference type="Proteomes" id="UP000241074">
    <property type="component" value="Chromosome"/>
</dbReference>
<dbReference type="KEGG" id="xba:C7S18_02490"/>
<evidence type="ECO:0000313" key="2">
    <source>
        <dbReference type="Proteomes" id="UP000241074"/>
    </source>
</evidence>
<gene>
    <name evidence="1" type="ORF">C7S18_02490</name>
</gene>
<sequence>MWRFARMIDFRTARRMPLRPEPGRCLVFGLTAEVGLRYQIIERDFADFTRNAMHAAKDSQIAPFWSPEKSVMTG</sequence>
<dbReference type="AlphaFoldDB" id="A0A2P1PMS3"/>
<reference evidence="1 2" key="2">
    <citation type="submission" date="2018-03" db="EMBL/GenBank/DDBJ databases">
        <authorList>
            <person name="Keele B.F."/>
        </authorList>
    </citation>
    <scope>NUCLEOTIDE SEQUENCE [LARGE SCALE GENOMIC DNA]</scope>
    <source>
        <strain evidence="1 2">D13</strain>
    </source>
</reference>
<evidence type="ECO:0000313" key="1">
    <source>
        <dbReference type="EMBL" id="AVP96129.1"/>
    </source>
</evidence>
<proteinExistence type="predicted"/>
<keyword evidence="2" id="KW-1185">Reference proteome</keyword>
<dbReference type="EMBL" id="CP027860">
    <property type="protein sequence ID" value="AVP96129.1"/>
    <property type="molecule type" value="Genomic_DNA"/>
</dbReference>
<accession>A0A2P1PMS3</accession>
<organism evidence="1 2">
    <name type="scientific">Ahniella affigens</name>
    <dbReference type="NCBI Taxonomy" id="2021234"/>
    <lineage>
        <taxon>Bacteria</taxon>
        <taxon>Pseudomonadati</taxon>
        <taxon>Pseudomonadota</taxon>
        <taxon>Gammaproteobacteria</taxon>
        <taxon>Lysobacterales</taxon>
        <taxon>Rhodanobacteraceae</taxon>
        <taxon>Ahniella</taxon>
    </lineage>
</organism>
<name>A0A2P1PMS3_9GAMM</name>
<reference evidence="1 2" key="1">
    <citation type="submission" date="2018-03" db="EMBL/GenBank/DDBJ databases">
        <title>Ahniella affigens gen. nov., sp. nov., a gammaproteobacterium isolated from sandy soil near a stream.</title>
        <authorList>
            <person name="Ko Y."/>
            <person name="Kim J.-H."/>
        </authorList>
    </citation>
    <scope>NUCLEOTIDE SEQUENCE [LARGE SCALE GENOMIC DNA]</scope>
    <source>
        <strain evidence="1 2">D13</strain>
    </source>
</reference>